<gene>
    <name evidence="3" type="ORF">E7201_06570</name>
</gene>
<dbReference type="SUPFAM" id="SSF55073">
    <property type="entry name" value="Nucleotide cyclase"/>
    <property type="match status" value="1"/>
</dbReference>
<evidence type="ECO:0000259" key="2">
    <source>
        <dbReference type="PROSITE" id="PS50883"/>
    </source>
</evidence>
<dbReference type="GO" id="GO:0071111">
    <property type="term" value="F:cyclic-guanylate-specific phosphodiesterase activity"/>
    <property type="evidence" value="ECO:0007669"/>
    <property type="project" value="InterPro"/>
</dbReference>
<dbReference type="InterPro" id="IPR029787">
    <property type="entry name" value="Nucleotide_cyclase"/>
</dbReference>
<dbReference type="InterPro" id="IPR001633">
    <property type="entry name" value="EAL_dom"/>
</dbReference>
<name>A0A927WJ32_SELRU</name>
<feature type="transmembrane region" description="Helical" evidence="1">
    <location>
        <begin position="76"/>
        <end position="95"/>
    </location>
</feature>
<dbReference type="PANTHER" id="PTHR33121:SF79">
    <property type="entry name" value="CYCLIC DI-GMP PHOSPHODIESTERASE PDED-RELATED"/>
    <property type="match status" value="1"/>
</dbReference>
<accession>A0A927WJ32</accession>
<dbReference type="EMBL" id="SVBY01000039">
    <property type="protein sequence ID" value="MBE6092816.1"/>
    <property type="molecule type" value="Genomic_DNA"/>
</dbReference>
<dbReference type="InterPro" id="IPR043128">
    <property type="entry name" value="Rev_trsase/Diguanyl_cyclase"/>
</dbReference>
<evidence type="ECO:0000313" key="3">
    <source>
        <dbReference type="EMBL" id="MBE6092816.1"/>
    </source>
</evidence>
<feature type="transmembrane region" description="Helical" evidence="1">
    <location>
        <begin position="156"/>
        <end position="174"/>
    </location>
</feature>
<keyword evidence="1" id="KW-0812">Transmembrane</keyword>
<comment type="caution">
    <text evidence="3">The sequence shown here is derived from an EMBL/GenBank/DDBJ whole genome shotgun (WGS) entry which is preliminary data.</text>
</comment>
<reference evidence="3" key="1">
    <citation type="submission" date="2019-04" db="EMBL/GenBank/DDBJ databases">
        <title>Evolution of Biomass-Degrading Anaerobic Consortia Revealed by Metagenomics.</title>
        <authorList>
            <person name="Peng X."/>
        </authorList>
    </citation>
    <scope>NUCLEOTIDE SEQUENCE</scope>
    <source>
        <strain evidence="3">SIG240</strain>
    </source>
</reference>
<dbReference type="AlphaFoldDB" id="A0A927WJ32"/>
<dbReference type="PANTHER" id="PTHR33121">
    <property type="entry name" value="CYCLIC DI-GMP PHOSPHODIESTERASE PDEF"/>
    <property type="match status" value="1"/>
</dbReference>
<dbReference type="PROSITE" id="PS50883">
    <property type="entry name" value="EAL"/>
    <property type="match status" value="1"/>
</dbReference>
<keyword evidence="1" id="KW-1133">Transmembrane helix</keyword>
<evidence type="ECO:0000313" key="4">
    <source>
        <dbReference type="Proteomes" id="UP000761380"/>
    </source>
</evidence>
<dbReference type="SUPFAM" id="SSF141868">
    <property type="entry name" value="EAL domain-like"/>
    <property type="match status" value="1"/>
</dbReference>
<feature type="transmembrane region" description="Helical" evidence="1">
    <location>
        <begin position="115"/>
        <end position="136"/>
    </location>
</feature>
<dbReference type="Gene3D" id="3.20.20.450">
    <property type="entry name" value="EAL domain"/>
    <property type="match status" value="1"/>
</dbReference>
<organism evidence="3 4">
    <name type="scientific">Selenomonas ruminantium</name>
    <dbReference type="NCBI Taxonomy" id="971"/>
    <lineage>
        <taxon>Bacteria</taxon>
        <taxon>Bacillati</taxon>
        <taxon>Bacillota</taxon>
        <taxon>Negativicutes</taxon>
        <taxon>Selenomonadales</taxon>
        <taxon>Selenomonadaceae</taxon>
        <taxon>Selenomonas</taxon>
    </lineage>
</organism>
<dbReference type="Gene3D" id="3.30.70.270">
    <property type="match status" value="1"/>
</dbReference>
<feature type="domain" description="EAL" evidence="2">
    <location>
        <begin position="397"/>
        <end position="648"/>
    </location>
</feature>
<dbReference type="InterPro" id="IPR050706">
    <property type="entry name" value="Cyclic-di-GMP_PDE-like"/>
</dbReference>
<dbReference type="SMART" id="SM00052">
    <property type="entry name" value="EAL"/>
    <property type="match status" value="1"/>
</dbReference>
<sequence length="654" mass="75395">MTRGIFMWNWLSDYNYDFALATIPVQLILMMVYLERQQLPTRQSRSFWLVMIMNLVMTITDILSCELNEVWEEYPLVISYGLNMAYFIAFIVRGWSLFDYASEVVDAPKRWGRRYIWGMALPAIAVSLLTIVTPWAGTIFTMDPVSGYHNLGWYNAIYFSTWFYIIASLVLLVYFRKDVSLRLQTGLFSCNLILAVGLIMRHSFINTLVTSFFSLLAILIIYLTAQNPDSLRDRMVDVFNKAAFAEMVSELILYDKPFSCFGVGIRNYASFKTFYGASTMYKSLSDAGKWLNAHFTDFHVFYLGNGQFVLLNHTLDYSDVQGMAQKITERFRYPWVDSGGVQVPLGINMVFVSRSVPKKNERYVEVCLEEAFNEARRRDMSTVYAVDEALEAQIKRQEKIRAALGRALRDNSLEIHLQPLYSVREKRISALEVLARLQDGELGYIPPQEFIPIAENDGDIMELGRQIFAKTCQFVSEHDLDALGIDFLTVNISPAQCLNYNLGDELERMASHYHISINKIRLEVTESATGDMESLLEQMERLKNCGVSFLLDDFGAGTSNITRVIQLPFAMVKIDMQLVWAYFRSNSNMLLHVIRMFQEEHMAIIIEGVEDKHMAQHLAQMGCEYEQGYYFSRPLPAEELVAYLEEHRGYVWLE</sequence>
<dbReference type="Pfam" id="PF00563">
    <property type="entry name" value="EAL"/>
    <property type="match status" value="1"/>
</dbReference>
<feature type="transmembrane region" description="Helical" evidence="1">
    <location>
        <begin position="46"/>
        <end position="64"/>
    </location>
</feature>
<keyword evidence="1" id="KW-0472">Membrane</keyword>
<protein>
    <submittedName>
        <fullName evidence="3">EAL domain-containing protein</fullName>
    </submittedName>
</protein>
<dbReference type="CDD" id="cd01948">
    <property type="entry name" value="EAL"/>
    <property type="match status" value="1"/>
</dbReference>
<dbReference type="Proteomes" id="UP000761380">
    <property type="component" value="Unassembled WGS sequence"/>
</dbReference>
<feature type="transmembrane region" description="Helical" evidence="1">
    <location>
        <begin position="16"/>
        <end position="34"/>
    </location>
</feature>
<dbReference type="InterPro" id="IPR035919">
    <property type="entry name" value="EAL_sf"/>
</dbReference>
<feature type="transmembrane region" description="Helical" evidence="1">
    <location>
        <begin position="205"/>
        <end position="225"/>
    </location>
</feature>
<evidence type="ECO:0000256" key="1">
    <source>
        <dbReference type="SAM" id="Phobius"/>
    </source>
</evidence>
<proteinExistence type="predicted"/>